<dbReference type="Proteomes" id="UP000266615">
    <property type="component" value="Unassembled WGS sequence"/>
</dbReference>
<feature type="transmembrane region" description="Helical" evidence="8">
    <location>
        <begin position="352"/>
        <end position="373"/>
    </location>
</feature>
<dbReference type="RefSeq" id="WP_119901477.1">
    <property type="nucleotide sequence ID" value="NZ_QYZP01000001.1"/>
</dbReference>
<keyword evidence="4 8" id="KW-0812">Transmembrane</keyword>
<dbReference type="InterPro" id="IPR050277">
    <property type="entry name" value="Sodium:Solute_Symporter"/>
</dbReference>
<comment type="similarity">
    <text evidence="2 7">Belongs to the sodium:solute symporter (SSF) (TC 2.A.21) family.</text>
</comment>
<dbReference type="GO" id="GO:0005886">
    <property type="term" value="C:plasma membrane"/>
    <property type="evidence" value="ECO:0007669"/>
    <property type="project" value="TreeGrafter"/>
</dbReference>
<evidence type="ECO:0000256" key="3">
    <source>
        <dbReference type="ARBA" id="ARBA00022448"/>
    </source>
</evidence>
<dbReference type="EMBL" id="QYZP01000001">
    <property type="protein sequence ID" value="RJN32431.1"/>
    <property type="molecule type" value="Genomic_DNA"/>
</dbReference>
<dbReference type="InterPro" id="IPR001734">
    <property type="entry name" value="Na/solute_symporter"/>
</dbReference>
<evidence type="ECO:0000313" key="9">
    <source>
        <dbReference type="EMBL" id="RJN32431.1"/>
    </source>
</evidence>
<evidence type="ECO:0000256" key="6">
    <source>
        <dbReference type="ARBA" id="ARBA00023136"/>
    </source>
</evidence>
<dbReference type="GO" id="GO:0022857">
    <property type="term" value="F:transmembrane transporter activity"/>
    <property type="evidence" value="ECO:0007669"/>
    <property type="project" value="InterPro"/>
</dbReference>
<keyword evidence="5 8" id="KW-1133">Transmembrane helix</keyword>
<evidence type="ECO:0000256" key="5">
    <source>
        <dbReference type="ARBA" id="ARBA00022989"/>
    </source>
</evidence>
<dbReference type="Pfam" id="PF00474">
    <property type="entry name" value="SSF"/>
    <property type="match status" value="1"/>
</dbReference>
<feature type="transmembrane region" description="Helical" evidence="8">
    <location>
        <begin position="502"/>
        <end position="523"/>
    </location>
</feature>
<feature type="transmembrane region" description="Helical" evidence="8">
    <location>
        <begin position="410"/>
        <end position="428"/>
    </location>
</feature>
<evidence type="ECO:0000256" key="2">
    <source>
        <dbReference type="ARBA" id="ARBA00006434"/>
    </source>
</evidence>
<dbReference type="OrthoDB" id="9789704at2"/>
<sequence length="546" mass="58210">MSAVGVWTLGLALAYTAWLVIGGRWVVARQESRANFFVSGRSFSPWTVAFCITGLFSGSSYIAIVELSYRTGISAVWYGVAETVQVLLIALLLVKPLRRKLVVTVTGIIGDRFGRSAQGISALITGFTFPMYSLATSIAFASALYAITDIALWQSITLTAIILLAFLVFGGMRSVAFSQTMNVIMIFVMFAVGIWALVMSPGSGEIAEFSADRPEMFEPANAGVSLIVAWFGTFIVNVPLAQAAFQMSMSARTPEDGQKGLFLAAVIGIPLILLGIFVGVAAAIVVPDTGLPLVAISEYISGALPPWAAALFFVGMWACALGWAGPCQFSGATSLGRDFGRAIRPKATQAELVRYTRIALVGLTAVLIGLSLLRSEQSAWWNIMAWTLRNGATFAPVLAAFFWPLATRSAAVSALLGGFGAGLGWYAMSGFSATDFFLGTHPVWIGMIVNMALLVVVSLVQVQWRPSPCPQARRRGTAALFSALAIAVLTALNWQWVAGFGLAGLALFLVTLGLFAAAFLAIVSQDPSESVTSFWETPEEQPVTTR</sequence>
<feature type="transmembrane region" description="Helical" evidence="8">
    <location>
        <begin position="48"/>
        <end position="69"/>
    </location>
</feature>
<evidence type="ECO:0000256" key="8">
    <source>
        <dbReference type="SAM" id="Phobius"/>
    </source>
</evidence>
<dbReference type="CDD" id="cd10322">
    <property type="entry name" value="SLC5sbd"/>
    <property type="match status" value="1"/>
</dbReference>
<dbReference type="InterPro" id="IPR038377">
    <property type="entry name" value="Na/Glc_symporter_sf"/>
</dbReference>
<dbReference type="PROSITE" id="PS50283">
    <property type="entry name" value="NA_SOLUT_SYMP_3"/>
    <property type="match status" value="1"/>
</dbReference>
<comment type="caution">
    <text evidence="9">The sequence shown here is derived from an EMBL/GenBank/DDBJ whole genome shotgun (WGS) entry which is preliminary data.</text>
</comment>
<feature type="transmembrane region" description="Helical" evidence="8">
    <location>
        <begin position="379"/>
        <end position="403"/>
    </location>
</feature>
<name>A0A3A4F3W7_9MICC</name>
<feature type="transmembrane region" description="Helical" evidence="8">
    <location>
        <begin position="6"/>
        <end position="27"/>
    </location>
</feature>
<evidence type="ECO:0000313" key="10">
    <source>
        <dbReference type="Proteomes" id="UP000266615"/>
    </source>
</evidence>
<keyword evidence="6 8" id="KW-0472">Membrane</keyword>
<feature type="transmembrane region" description="Helical" evidence="8">
    <location>
        <begin position="151"/>
        <end position="169"/>
    </location>
</feature>
<feature type="transmembrane region" description="Helical" evidence="8">
    <location>
        <begin position="476"/>
        <end position="496"/>
    </location>
</feature>
<feature type="transmembrane region" description="Helical" evidence="8">
    <location>
        <begin position="306"/>
        <end position="331"/>
    </location>
</feature>
<accession>A0A3A4F3W7</accession>
<feature type="transmembrane region" description="Helical" evidence="8">
    <location>
        <begin position="220"/>
        <end position="240"/>
    </location>
</feature>
<keyword evidence="10" id="KW-1185">Reference proteome</keyword>
<feature type="transmembrane region" description="Helical" evidence="8">
    <location>
        <begin position="75"/>
        <end position="94"/>
    </location>
</feature>
<reference evidence="9 10" key="1">
    <citation type="submission" date="2018-09" db="EMBL/GenBank/DDBJ databases">
        <title>Nesterenkonia natronophila sp. nov., an alkaliphilic actinobacteriume isolated from a soda lake, and emended description of the genus Nesterenkonia.</title>
        <authorList>
            <person name="Menes R.J."/>
            <person name="Iriarte A."/>
        </authorList>
    </citation>
    <scope>NUCLEOTIDE SEQUENCE [LARGE SCALE GENOMIC DNA]</scope>
    <source>
        <strain evidence="9 10">M8</strain>
    </source>
</reference>
<evidence type="ECO:0000256" key="1">
    <source>
        <dbReference type="ARBA" id="ARBA00004141"/>
    </source>
</evidence>
<gene>
    <name evidence="9" type="ORF">D3250_00845</name>
</gene>
<keyword evidence="3" id="KW-0813">Transport</keyword>
<evidence type="ECO:0000256" key="4">
    <source>
        <dbReference type="ARBA" id="ARBA00022692"/>
    </source>
</evidence>
<feature type="transmembrane region" description="Helical" evidence="8">
    <location>
        <begin position="443"/>
        <end position="464"/>
    </location>
</feature>
<feature type="transmembrane region" description="Helical" evidence="8">
    <location>
        <begin position="181"/>
        <end position="200"/>
    </location>
</feature>
<feature type="transmembrane region" description="Helical" evidence="8">
    <location>
        <begin position="261"/>
        <end position="286"/>
    </location>
</feature>
<dbReference type="PANTHER" id="PTHR48086:SF7">
    <property type="entry name" value="SODIUM-SOLUTE SYMPORTER-RELATED"/>
    <property type="match status" value="1"/>
</dbReference>
<dbReference type="Gene3D" id="1.20.1730.10">
    <property type="entry name" value="Sodium/glucose cotransporter"/>
    <property type="match status" value="1"/>
</dbReference>
<dbReference type="AlphaFoldDB" id="A0A3A4F3W7"/>
<feature type="transmembrane region" description="Helical" evidence="8">
    <location>
        <begin position="122"/>
        <end position="145"/>
    </location>
</feature>
<dbReference type="PANTHER" id="PTHR48086">
    <property type="entry name" value="SODIUM/PROLINE SYMPORTER-RELATED"/>
    <property type="match status" value="1"/>
</dbReference>
<comment type="subcellular location">
    <subcellularLocation>
        <location evidence="1">Membrane</location>
        <topology evidence="1">Multi-pass membrane protein</topology>
    </subcellularLocation>
</comment>
<protein>
    <submittedName>
        <fullName evidence="9">Sodium:solute symporter family protein</fullName>
    </submittedName>
</protein>
<organism evidence="9 10">
    <name type="scientific">Nesterenkonia natronophila</name>
    <dbReference type="NCBI Taxonomy" id="2174932"/>
    <lineage>
        <taxon>Bacteria</taxon>
        <taxon>Bacillati</taxon>
        <taxon>Actinomycetota</taxon>
        <taxon>Actinomycetes</taxon>
        <taxon>Micrococcales</taxon>
        <taxon>Micrococcaceae</taxon>
        <taxon>Nesterenkonia</taxon>
    </lineage>
</organism>
<evidence type="ECO:0000256" key="7">
    <source>
        <dbReference type="RuleBase" id="RU362091"/>
    </source>
</evidence>
<proteinExistence type="inferred from homology"/>